<evidence type="ECO:0000313" key="11">
    <source>
        <dbReference type="Proteomes" id="UP001172911"/>
    </source>
</evidence>
<keyword evidence="3 8" id="KW-0812">Transmembrane</keyword>
<evidence type="ECO:0000256" key="5">
    <source>
        <dbReference type="ARBA" id="ARBA00023002"/>
    </source>
</evidence>
<name>A0AAW7ZEQ9_9FIRM</name>
<protein>
    <submittedName>
        <fullName evidence="10">Respiratory nitrate reductase subunit gamma</fullName>
    </submittedName>
</protein>
<keyword evidence="5" id="KW-0560">Oxidoreductase</keyword>
<keyword evidence="2" id="KW-1003">Cell membrane</keyword>
<evidence type="ECO:0000256" key="6">
    <source>
        <dbReference type="ARBA" id="ARBA00023136"/>
    </source>
</evidence>
<organism evidence="10 11">
    <name type="scientific">Desulforamulus aquiferis</name>
    <dbReference type="NCBI Taxonomy" id="1397668"/>
    <lineage>
        <taxon>Bacteria</taxon>
        <taxon>Bacillati</taxon>
        <taxon>Bacillota</taxon>
        <taxon>Clostridia</taxon>
        <taxon>Eubacteriales</taxon>
        <taxon>Peptococcaceae</taxon>
        <taxon>Desulforamulus</taxon>
    </lineage>
</organism>
<proteinExistence type="predicted"/>
<comment type="caution">
    <text evidence="10">The sequence shown here is derived from an EMBL/GenBank/DDBJ whole genome shotgun (WGS) entry which is preliminary data.</text>
</comment>
<dbReference type="Pfam" id="PF02665">
    <property type="entry name" value="Nitrate_red_gam"/>
    <property type="match status" value="1"/>
</dbReference>
<dbReference type="Gene3D" id="1.20.950.20">
    <property type="entry name" value="Transmembrane di-heme cytochromes, Chain C"/>
    <property type="match status" value="1"/>
</dbReference>
<dbReference type="InterPro" id="IPR023234">
    <property type="entry name" value="NarG-like_domain"/>
</dbReference>
<evidence type="ECO:0000256" key="2">
    <source>
        <dbReference type="ARBA" id="ARBA00022475"/>
    </source>
</evidence>
<feature type="transmembrane region" description="Helical" evidence="8">
    <location>
        <begin position="93"/>
        <end position="119"/>
    </location>
</feature>
<dbReference type="AlphaFoldDB" id="A0AAW7ZEQ9"/>
<reference evidence="10" key="2">
    <citation type="submission" date="2023-03" db="EMBL/GenBank/DDBJ databases">
        <authorList>
            <person name="Zhang Z."/>
        </authorList>
    </citation>
    <scope>NUCLEOTIDE SEQUENCE</scope>
    <source>
        <strain evidence="10">DSA</strain>
    </source>
</reference>
<keyword evidence="11" id="KW-1185">Reference proteome</keyword>
<dbReference type="SUPFAM" id="SSF103501">
    <property type="entry name" value="Respiratory nitrate reductase 1 gamma chain"/>
    <property type="match status" value="1"/>
</dbReference>
<feature type="region of interest" description="Disordered" evidence="7">
    <location>
        <begin position="285"/>
        <end position="304"/>
    </location>
</feature>
<dbReference type="InterPro" id="IPR036197">
    <property type="entry name" value="NarG-like_sf"/>
</dbReference>
<dbReference type="RefSeq" id="WP_304543075.1">
    <property type="nucleotide sequence ID" value="NZ_JARPTC010000016.1"/>
</dbReference>
<evidence type="ECO:0000256" key="8">
    <source>
        <dbReference type="SAM" id="Phobius"/>
    </source>
</evidence>
<feature type="compositionally biased region" description="Pro residues" evidence="7">
    <location>
        <begin position="293"/>
        <end position="304"/>
    </location>
</feature>
<sequence>MLLTVFIYASIIAFIGISLYKAYQYAKMPMHGRWELYPVPKEPGEKGHYGGSYYEDLEWWNKPRQVSHSGEIIDMMKEMLFIKNLFVNQRHQWWLSYALHLGIYLLGLWTVLLAVGAVMELSGIPLTTAEGVSASFAASMVYYITFISGSVGALLVAFGSISLFLKRMFNETFSKYTTPQEYFNLFFIFAVVISGLMVWSADPGFNYGREIMKGLFTFSPIQADGALTAHIILLGVLLIYIPQTKMSHYVGKYFAFHKILWDNEPNLRNSKMEEVIKGAISYKPKASWSAPHIKPPAPAPKDEK</sequence>
<keyword evidence="4 8" id="KW-1133">Transmembrane helix</keyword>
<accession>A0AAW7ZEQ9</accession>
<dbReference type="GO" id="GO:0016491">
    <property type="term" value="F:oxidoreductase activity"/>
    <property type="evidence" value="ECO:0007669"/>
    <property type="project" value="UniProtKB-KW"/>
</dbReference>
<feature type="transmembrane region" description="Helical" evidence="8">
    <location>
        <begin position="221"/>
        <end position="241"/>
    </location>
</feature>
<reference evidence="10" key="1">
    <citation type="journal article" date="2023" name="J. Hazard. Mater.">
        <title>Anaerobic biodegradation of pyrene and benzo[a]pyrene by a new sulfate-reducing Desulforamulus aquiferis strain DSA.</title>
        <authorList>
            <person name="Zhang Z."/>
            <person name="Sun J."/>
            <person name="Gong X."/>
            <person name="Wang C."/>
            <person name="Wang H."/>
        </authorList>
    </citation>
    <scope>NUCLEOTIDE SEQUENCE</scope>
    <source>
        <strain evidence="10">DSA</strain>
    </source>
</reference>
<feature type="transmembrane region" description="Helical" evidence="8">
    <location>
        <begin position="182"/>
        <end position="201"/>
    </location>
</feature>
<evidence type="ECO:0000256" key="7">
    <source>
        <dbReference type="SAM" id="MobiDB-lite"/>
    </source>
</evidence>
<comment type="subcellular location">
    <subcellularLocation>
        <location evidence="1">Cell membrane</location>
        <topology evidence="1">Multi-pass membrane protein</topology>
    </subcellularLocation>
</comment>
<evidence type="ECO:0000256" key="1">
    <source>
        <dbReference type="ARBA" id="ARBA00004651"/>
    </source>
</evidence>
<evidence type="ECO:0000259" key="9">
    <source>
        <dbReference type="Pfam" id="PF02665"/>
    </source>
</evidence>
<dbReference type="EMBL" id="JARPTC010000016">
    <property type="protein sequence ID" value="MDO7787762.1"/>
    <property type="molecule type" value="Genomic_DNA"/>
</dbReference>
<evidence type="ECO:0000256" key="3">
    <source>
        <dbReference type="ARBA" id="ARBA00022692"/>
    </source>
</evidence>
<keyword evidence="6 8" id="KW-0472">Membrane</keyword>
<feature type="domain" description="NarG-like" evidence="9">
    <location>
        <begin position="111"/>
        <end position="250"/>
    </location>
</feature>
<evidence type="ECO:0000256" key="4">
    <source>
        <dbReference type="ARBA" id="ARBA00022989"/>
    </source>
</evidence>
<feature type="transmembrane region" description="Helical" evidence="8">
    <location>
        <begin position="139"/>
        <end position="161"/>
    </location>
</feature>
<dbReference type="Proteomes" id="UP001172911">
    <property type="component" value="Unassembled WGS sequence"/>
</dbReference>
<evidence type="ECO:0000313" key="10">
    <source>
        <dbReference type="EMBL" id="MDO7787762.1"/>
    </source>
</evidence>
<dbReference type="GO" id="GO:0005886">
    <property type="term" value="C:plasma membrane"/>
    <property type="evidence" value="ECO:0007669"/>
    <property type="project" value="UniProtKB-SubCell"/>
</dbReference>
<feature type="transmembrane region" description="Helical" evidence="8">
    <location>
        <begin position="6"/>
        <end position="23"/>
    </location>
</feature>
<gene>
    <name evidence="10" type="ORF">P6N53_11085</name>
</gene>